<dbReference type="AlphaFoldDB" id="X1ESJ4"/>
<gene>
    <name evidence="1" type="ORF">S01H4_63100</name>
</gene>
<organism evidence="1">
    <name type="scientific">marine sediment metagenome</name>
    <dbReference type="NCBI Taxonomy" id="412755"/>
    <lineage>
        <taxon>unclassified sequences</taxon>
        <taxon>metagenomes</taxon>
        <taxon>ecological metagenomes</taxon>
    </lineage>
</organism>
<protein>
    <submittedName>
        <fullName evidence="1">Uncharacterized protein</fullName>
    </submittedName>
</protein>
<accession>X1ESJ4</accession>
<evidence type="ECO:0000313" key="1">
    <source>
        <dbReference type="EMBL" id="GAH11598.1"/>
    </source>
</evidence>
<dbReference type="EMBL" id="BART01037845">
    <property type="protein sequence ID" value="GAH11598.1"/>
    <property type="molecule type" value="Genomic_DNA"/>
</dbReference>
<reference evidence="1" key="1">
    <citation type="journal article" date="2014" name="Front. Microbiol.">
        <title>High frequency of phylogenetically diverse reductive dehalogenase-homologous genes in deep subseafloor sedimentary metagenomes.</title>
        <authorList>
            <person name="Kawai M."/>
            <person name="Futagami T."/>
            <person name="Toyoda A."/>
            <person name="Takaki Y."/>
            <person name="Nishi S."/>
            <person name="Hori S."/>
            <person name="Arai W."/>
            <person name="Tsubouchi T."/>
            <person name="Morono Y."/>
            <person name="Uchiyama I."/>
            <person name="Ito T."/>
            <person name="Fujiyama A."/>
            <person name="Inagaki F."/>
            <person name="Takami H."/>
        </authorList>
    </citation>
    <scope>NUCLEOTIDE SEQUENCE</scope>
    <source>
        <strain evidence="1">Expedition CK06-06</strain>
    </source>
</reference>
<comment type="caution">
    <text evidence="1">The sequence shown here is derived from an EMBL/GenBank/DDBJ whole genome shotgun (WGS) entry which is preliminary data.</text>
</comment>
<proteinExistence type="predicted"/>
<sequence length="50" mass="5688">MSERGVELCANHFKKGEFVLINSITEKQAYLMLAKALVYAKVKYPKLIVT</sequence>
<feature type="non-terminal residue" evidence="1">
    <location>
        <position position="50"/>
    </location>
</feature>
<name>X1ESJ4_9ZZZZ</name>